<protein>
    <submittedName>
        <fullName evidence="5">Uncharacterized protein</fullName>
    </submittedName>
</protein>
<evidence type="ECO:0000313" key="6">
    <source>
        <dbReference type="Proteomes" id="UP000785679"/>
    </source>
</evidence>
<dbReference type="PANTHER" id="PTHR11005">
    <property type="entry name" value="LYSOSOMAL ACID LIPASE-RELATED"/>
    <property type="match status" value="1"/>
</dbReference>
<dbReference type="Gene3D" id="3.40.50.1820">
    <property type="entry name" value="alpha/beta hydrolase"/>
    <property type="match status" value="1"/>
</dbReference>
<dbReference type="OrthoDB" id="17331at2759"/>
<dbReference type="InterPro" id="IPR006693">
    <property type="entry name" value="AB_hydrolase_lipase"/>
</dbReference>
<dbReference type="Pfam" id="PF04083">
    <property type="entry name" value="Abhydro_lipase"/>
    <property type="match status" value="1"/>
</dbReference>
<evidence type="ECO:0000256" key="2">
    <source>
        <dbReference type="ARBA" id="ARBA00023098"/>
    </source>
</evidence>
<feature type="domain" description="AB hydrolase-1" evidence="3">
    <location>
        <begin position="285"/>
        <end position="524"/>
    </location>
</feature>
<dbReference type="InterPro" id="IPR000073">
    <property type="entry name" value="AB_hydrolase_1"/>
</dbReference>
<evidence type="ECO:0000259" key="3">
    <source>
        <dbReference type="Pfam" id="PF00561"/>
    </source>
</evidence>
<dbReference type="GO" id="GO:0016042">
    <property type="term" value="P:lipid catabolic process"/>
    <property type="evidence" value="ECO:0007669"/>
    <property type="project" value="UniProtKB-KW"/>
</dbReference>
<keyword evidence="1" id="KW-0442">Lipid degradation</keyword>
<gene>
    <name evidence="5" type="ORF">FGO68_gene16730</name>
</gene>
<dbReference type="Pfam" id="PF00561">
    <property type="entry name" value="Abhydrolase_1"/>
    <property type="match status" value="1"/>
</dbReference>
<dbReference type="Proteomes" id="UP000785679">
    <property type="component" value="Unassembled WGS sequence"/>
</dbReference>
<comment type="caution">
    <text evidence="5">The sequence shown here is derived from an EMBL/GenBank/DDBJ whole genome shotgun (WGS) entry which is preliminary data.</text>
</comment>
<feature type="domain" description="Partial AB-hydrolase lipase" evidence="4">
    <location>
        <begin position="122"/>
        <end position="175"/>
    </location>
</feature>
<dbReference type="SUPFAM" id="SSF53474">
    <property type="entry name" value="alpha/beta-Hydrolases"/>
    <property type="match status" value="1"/>
</dbReference>
<keyword evidence="2" id="KW-0443">Lipid metabolism</keyword>
<name>A0A8J8NXM7_HALGN</name>
<dbReference type="EMBL" id="RRYP01005187">
    <property type="protein sequence ID" value="TNV82260.1"/>
    <property type="molecule type" value="Genomic_DNA"/>
</dbReference>
<reference evidence="5" key="1">
    <citation type="submission" date="2019-06" db="EMBL/GenBank/DDBJ databases">
        <authorList>
            <person name="Zheng W."/>
        </authorList>
    </citation>
    <scope>NUCLEOTIDE SEQUENCE</scope>
    <source>
        <strain evidence="5">QDHG01</strain>
    </source>
</reference>
<organism evidence="5 6">
    <name type="scientific">Halteria grandinella</name>
    <dbReference type="NCBI Taxonomy" id="5974"/>
    <lineage>
        <taxon>Eukaryota</taxon>
        <taxon>Sar</taxon>
        <taxon>Alveolata</taxon>
        <taxon>Ciliophora</taxon>
        <taxon>Intramacronucleata</taxon>
        <taxon>Spirotrichea</taxon>
        <taxon>Stichotrichia</taxon>
        <taxon>Sporadotrichida</taxon>
        <taxon>Halteriidae</taxon>
        <taxon>Halteria</taxon>
    </lineage>
</organism>
<evidence type="ECO:0000259" key="4">
    <source>
        <dbReference type="Pfam" id="PF04083"/>
    </source>
</evidence>
<evidence type="ECO:0000256" key="1">
    <source>
        <dbReference type="ARBA" id="ARBA00022963"/>
    </source>
</evidence>
<dbReference type="InterPro" id="IPR029058">
    <property type="entry name" value="AB_hydrolase_fold"/>
</dbReference>
<accession>A0A8J8NXM7</accession>
<dbReference type="AlphaFoldDB" id="A0A8J8NXM7"/>
<proteinExistence type="predicted"/>
<sequence length="545" mass="62916">MLRTSQSDSQSSQDVTYINVRDRIIEPTTEIEKQSSFLIDMVYTSDYRTTGVLEDFQLFIQLSIGLLNKKLITTYTSILTNPLQFLHQLLSNPFDSLLTQDFTLFKSAIGYSRVRIDRRTTKDLVTRSGYEYECHSVPTDDGYIVHLHRIPNPSSFNITYFQHGALDNCATWVLHGPHDGLAFKAREEGARVTRACIYGHHLESEGCDVFLGNFRGNCPREVEGWRKKQCYWEEVHLEGYAYRDLCAFIRRIREIKRDDLVRIYGELGIKCSKDQLERDLDKRLKITFVGHSLGGLTLFMYLIKKREQSLPHYINNAILLSPAGFHHETSAYLKFYNWLGASILPFLSHSISFPTYLIELIQKVHQDLITIPATRDLCSLLAQSLLGGKRTFSNQAVSNPHPIWKSALIMNSVFKFGLSTNLCKQFYQMFGQEKNIIPQLESKKGWTDWAISKVWKTVLKVDEKISDVDLSEGYGLIDIPISLFISMDDDLIKPTDVIKHYHNLKSNEKDVEVHLFEGFSHIDFTYASHHLIIEEFLKVLRQSFQ</sequence>
<evidence type="ECO:0000313" key="5">
    <source>
        <dbReference type="EMBL" id="TNV82260.1"/>
    </source>
</evidence>
<keyword evidence="6" id="KW-1185">Reference proteome</keyword>